<comment type="caution">
    <text evidence="2">The sequence shown here is derived from an EMBL/GenBank/DDBJ whole genome shotgun (WGS) entry which is preliminary data.</text>
</comment>
<proteinExistence type="predicted"/>
<reference evidence="2" key="1">
    <citation type="journal article" date="2020" name="mSystems">
        <title>Genome- and Community-Level Interaction Insights into Carbon Utilization and Element Cycling Functions of Hydrothermarchaeota in Hydrothermal Sediment.</title>
        <authorList>
            <person name="Zhou Z."/>
            <person name="Liu Y."/>
            <person name="Xu W."/>
            <person name="Pan J."/>
            <person name="Luo Z.H."/>
            <person name="Li M."/>
        </authorList>
    </citation>
    <scope>NUCLEOTIDE SEQUENCE [LARGE SCALE GENOMIC DNA]</scope>
    <source>
        <strain evidence="2">SpSt-853</strain>
    </source>
</reference>
<name>A0A7C5EUB9_9BACT</name>
<evidence type="ECO:0000313" key="2">
    <source>
        <dbReference type="EMBL" id="HGZ12444.1"/>
    </source>
</evidence>
<evidence type="ECO:0000256" key="1">
    <source>
        <dbReference type="SAM" id="Phobius"/>
    </source>
</evidence>
<keyword evidence="1" id="KW-0472">Membrane</keyword>
<sequence length="193" mass="21762">MKKFFTRFKTREPDPTQASWVNVAGFYSLLLFLLAIPFVLIVALVWLTGILGFNAYILAGFAVLLAWGLYRGYKGWNRFKERLAAQASGMQDLMREAARGGGNMEVSVLNGLFTLRYHGRENLFTEALPQAARAPLALEGPVVEAEAQEVPLPLPPERLRKELAEFLRLREQGIITAEEFDRIKTSLMQRMSA</sequence>
<keyword evidence="1" id="KW-0812">Transmembrane</keyword>
<accession>A0A7C5EUB9</accession>
<keyword evidence="1" id="KW-1133">Transmembrane helix</keyword>
<dbReference type="AlphaFoldDB" id="A0A7C5EUB9"/>
<protein>
    <recommendedName>
        <fullName evidence="3">SHOCT domain-containing protein</fullName>
    </recommendedName>
</protein>
<evidence type="ECO:0008006" key="3">
    <source>
        <dbReference type="Google" id="ProtNLM"/>
    </source>
</evidence>
<feature type="transmembrane region" description="Helical" evidence="1">
    <location>
        <begin position="20"/>
        <end position="47"/>
    </location>
</feature>
<organism evidence="2">
    <name type="scientific">Desulfobacca acetoxidans</name>
    <dbReference type="NCBI Taxonomy" id="60893"/>
    <lineage>
        <taxon>Bacteria</taxon>
        <taxon>Pseudomonadati</taxon>
        <taxon>Thermodesulfobacteriota</taxon>
        <taxon>Desulfobaccia</taxon>
        <taxon>Desulfobaccales</taxon>
        <taxon>Desulfobaccaceae</taxon>
        <taxon>Desulfobacca</taxon>
    </lineage>
</organism>
<dbReference type="EMBL" id="DTKJ01000064">
    <property type="protein sequence ID" value="HGZ12444.1"/>
    <property type="molecule type" value="Genomic_DNA"/>
</dbReference>
<feature type="transmembrane region" description="Helical" evidence="1">
    <location>
        <begin position="53"/>
        <end position="70"/>
    </location>
</feature>
<gene>
    <name evidence="2" type="ORF">ENW48_09525</name>
</gene>